<feature type="compositionally biased region" description="Low complexity" evidence="5">
    <location>
        <begin position="312"/>
        <end position="330"/>
    </location>
</feature>
<dbReference type="SUPFAM" id="SSF144232">
    <property type="entry name" value="HIT/MYND zinc finger-like"/>
    <property type="match status" value="1"/>
</dbReference>
<feature type="compositionally biased region" description="Low complexity" evidence="5">
    <location>
        <begin position="757"/>
        <end position="775"/>
    </location>
</feature>
<keyword evidence="8" id="KW-1185">Reference proteome</keyword>
<feature type="region of interest" description="Disordered" evidence="5">
    <location>
        <begin position="841"/>
        <end position="867"/>
    </location>
</feature>
<dbReference type="OrthoDB" id="550206at2759"/>
<evidence type="ECO:0000256" key="3">
    <source>
        <dbReference type="ARBA" id="ARBA00022833"/>
    </source>
</evidence>
<evidence type="ECO:0000313" key="8">
    <source>
        <dbReference type="Proteomes" id="UP000613740"/>
    </source>
</evidence>
<sequence>MAACSSRPLQSLTQRADVVFRHFAQQQLGSQAAAPAAGPAADVAEAGCPSSSSRDCYAAALTSLREAHAALKSEVASPAAAGSAEPCLDREWTEGLRETLEWLSRRADELEQLASVCGSSDNIAAGAAHTALSAGYGPWLWVLDAASEVVAAHGLPPDPAAGDATAAAEAPAMQASAEPAVDPAQAAEAEAACTRTEAPAAAGQLLPPPEACNDSARPANGQCTPAGQDVEPAGAKTARTKTSIHSSSSNSASDLLLTCPYTGVDVRACECECHSPQALHTSNASILVDLLVQGALHNAARSSGSSWQELPAQAAEAMSGGSSSSQDGAAAPPSVQLAMLAQLQHSRMDSISYSLSVAVRFLMKQYQQSFQHSQLRAALGSREVRRLQVALLERLAVHGGCSNSAGSSSSSAGGSSARSCQSLLSRYEALLGRAVGFRGAPPPPPPPDLDAAPAGPCEAGTADEGCDDVPSLPPTSAANDAAAEEQWKLEKQHVQWLEASFGGWAQAAAVWDDPPPPLALQMRLAARAAEALCRLSGCCCGSLTAGGVGGGKGGRGRVGHQGDGGSQASSCGLGGATYGPLPRFTAVCDAEVRVLDVLRSTKQLRALASRRAQVEALLPDALAGAAWWLRLQAAALQRRHQPAWLADVRAAGMEGGTCRRSGDSSSEKLAATAEAVKLWRSVALLLDDMTGAWSPAENGLMHGASGSCVSAALEVAQRTGLVRTLDLLLRLATEAQLTLHDHGRRSGGSGGGGGGASAARGSSGTSSGRSNTTTNARGMEQQLGSDAGETSWSVEEHAPTLEPALAVSVAVHKVVQLSGYITRLMAAAAGKEAPAAEAAVPPSAASGTSGAVGAASAGGPAPAPPAAAARTNATASITGGNSAVAATDTCIQQLQQATLGLMVSCAKRSLALGQRLAAVAAEGPPPAGSNCSGSGGLCCSSDRMCMGRCLNSIFAVESAAVGGVGRLLLASMLFSPSRGPLLRNNLGAAAAAGAPNPEGGGGPGATAAAAEDACSSASSSRTSTSNYRAPSRLRGAALEALMYCLRVACELSADGAPHLELCVVGTTGSALGMLMIAIAASFAADEAVDAEPSQQLVPHVLACQPHRVMATAADLLYRIGGDKSRDALDARALLIGALIGLLLTAGCHPQLSLHLLEWLAPSAPLAPKPTGAPSRRAGGQQAARSMPASAVTGRGAITSICGGGMAAAASVAAGAAERERLQGCLRERLRACLGLIAVSDEPELPSEVEASRAQAVVVATFLEIAACWARSPRSSRGSSGNGSSTSCSAQQAGGVGDGGMGSGVGASAAGALDHLDWHHEICSFASAVYGCMGVLLPKLAANTVAQGFGFVGGLAAAGCAGTPQSLAALVSLRMPGTGVPLLSLLSKSAYGDDAKAKKAAVAEKVRQRRLLQQQPQQQAPLPPHLQVEPAAVTLWRLRVCGNPGCEAFGSSSSSEAELDLRLCGRCKSVRYCSVACQAAHWRSGHGAVCARVAAAVAEVAEAVTEQGPGPGVIGVKD</sequence>
<dbReference type="GO" id="GO:0008270">
    <property type="term" value="F:zinc ion binding"/>
    <property type="evidence" value="ECO:0007669"/>
    <property type="project" value="UniProtKB-KW"/>
</dbReference>
<keyword evidence="2 4" id="KW-0863">Zinc-finger</keyword>
<feature type="compositionally biased region" description="Low complexity" evidence="5">
    <location>
        <begin position="1272"/>
        <end position="1292"/>
    </location>
</feature>
<proteinExistence type="predicted"/>
<dbReference type="PROSITE" id="PS50865">
    <property type="entry name" value="ZF_MYND_2"/>
    <property type="match status" value="1"/>
</dbReference>
<evidence type="ECO:0000256" key="5">
    <source>
        <dbReference type="SAM" id="MobiDB-lite"/>
    </source>
</evidence>
<keyword evidence="1" id="KW-0479">Metal-binding</keyword>
<dbReference type="EMBL" id="JAEHOD010000014">
    <property type="protein sequence ID" value="KAG2449425.1"/>
    <property type="molecule type" value="Genomic_DNA"/>
</dbReference>
<dbReference type="Gene3D" id="6.10.140.2220">
    <property type="match status" value="1"/>
</dbReference>
<gene>
    <name evidence="7" type="ORF">HYH02_005572</name>
</gene>
<feature type="region of interest" description="Disordered" evidence="5">
    <location>
        <begin position="1272"/>
        <end position="1294"/>
    </location>
</feature>
<name>A0A835WL21_9CHLO</name>
<reference evidence="7" key="1">
    <citation type="journal article" date="2020" name="bioRxiv">
        <title>Comparative genomics of Chlamydomonas.</title>
        <authorList>
            <person name="Craig R.J."/>
            <person name="Hasan A.R."/>
            <person name="Ness R.W."/>
            <person name="Keightley P.D."/>
        </authorList>
    </citation>
    <scope>NUCLEOTIDE SEQUENCE</scope>
    <source>
        <strain evidence="7">CCAP 11/173</strain>
    </source>
</reference>
<keyword evidence="3" id="KW-0862">Zinc</keyword>
<evidence type="ECO:0000259" key="6">
    <source>
        <dbReference type="PROSITE" id="PS50865"/>
    </source>
</evidence>
<dbReference type="InterPro" id="IPR002893">
    <property type="entry name" value="Znf_MYND"/>
</dbReference>
<organism evidence="7 8">
    <name type="scientific">Chlamydomonas schloesseri</name>
    <dbReference type="NCBI Taxonomy" id="2026947"/>
    <lineage>
        <taxon>Eukaryota</taxon>
        <taxon>Viridiplantae</taxon>
        <taxon>Chlorophyta</taxon>
        <taxon>core chlorophytes</taxon>
        <taxon>Chlorophyceae</taxon>
        <taxon>CS clade</taxon>
        <taxon>Chlamydomonadales</taxon>
        <taxon>Chlamydomonadaceae</taxon>
        <taxon>Chlamydomonas</taxon>
    </lineage>
</organism>
<feature type="region of interest" description="Disordered" evidence="5">
    <location>
        <begin position="307"/>
        <end position="330"/>
    </location>
</feature>
<comment type="caution">
    <text evidence="7">The sequence shown here is derived from an EMBL/GenBank/DDBJ whole genome shotgun (WGS) entry which is preliminary data.</text>
</comment>
<protein>
    <recommendedName>
        <fullName evidence="6">MYND-type domain-containing protein</fullName>
    </recommendedName>
</protein>
<feature type="compositionally biased region" description="Gly residues" evidence="5">
    <location>
        <begin position="746"/>
        <end position="756"/>
    </location>
</feature>
<feature type="region of interest" description="Disordered" evidence="5">
    <location>
        <begin position="435"/>
        <end position="480"/>
    </location>
</feature>
<feature type="domain" description="MYND-type" evidence="6">
    <location>
        <begin position="1445"/>
        <end position="1489"/>
    </location>
</feature>
<feature type="region of interest" description="Disordered" evidence="5">
    <location>
        <begin position="204"/>
        <end position="233"/>
    </location>
</feature>
<evidence type="ECO:0000313" key="7">
    <source>
        <dbReference type="EMBL" id="KAG2449425.1"/>
    </source>
</evidence>
<dbReference type="Proteomes" id="UP000613740">
    <property type="component" value="Unassembled WGS sequence"/>
</dbReference>
<accession>A0A835WL21</accession>
<evidence type="ECO:0000256" key="1">
    <source>
        <dbReference type="ARBA" id="ARBA00022723"/>
    </source>
</evidence>
<dbReference type="Pfam" id="PF01753">
    <property type="entry name" value="zf-MYND"/>
    <property type="match status" value="1"/>
</dbReference>
<evidence type="ECO:0000256" key="4">
    <source>
        <dbReference type="PROSITE-ProRule" id="PRU00134"/>
    </source>
</evidence>
<feature type="region of interest" description="Disordered" evidence="5">
    <location>
        <begin position="740"/>
        <end position="775"/>
    </location>
</feature>
<evidence type="ECO:0000256" key="2">
    <source>
        <dbReference type="ARBA" id="ARBA00022771"/>
    </source>
</evidence>